<protein>
    <recommendedName>
        <fullName evidence="2">DUF3352 domain-containing protein</fullName>
    </recommendedName>
</protein>
<accession>A0A6J4TZV9</accession>
<dbReference type="InterPro" id="IPR021787">
    <property type="entry name" value="DUF3352"/>
</dbReference>
<evidence type="ECO:0000313" key="1">
    <source>
        <dbReference type="EMBL" id="CAA9535176.1"/>
    </source>
</evidence>
<proteinExistence type="predicted"/>
<organism evidence="1">
    <name type="scientific">uncultured Thermomicrobiales bacterium</name>
    <dbReference type="NCBI Taxonomy" id="1645740"/>
    <lineage>
        <taxon>Bacteria</taxon>
        <taxon>Pseudomonadati</taxon>
        <taxon>Thermomicrobiota</taxon>
        <taxon>Thermomicrobia</taxon>
        <taxon>Thermomicrobiales</taxon>
        <taxon>environmental samples</taxon>
    </lineage>
</organism>
<reference evidence="1" key="1">
    <citation type="submission" date="2020-02" db="EMBL/GenBank/DDBJ databases">
        <authorList>
            <person name="Meier V. D."/>
        </authorList>
    </citation>
    <scope>NUCLEOTIDE SEQUENCE</scope>
    <source>
        <strain evidence="1">AVDCRST_MAG49</strain>
    </source>
</reference>
<sequence>MHRPRRLTPSLRTGSAGQHRLVPGVLVLLLVSLLAAGSAVGARPAATTAQTDALATASVTPEDALAYASLNLDTDSPQFTQAQELADRAGLLGAFEAAGGTESLTEDEDTDAIEPFLGGEAALVVTSLVSLENADVSAEAVAAVATGDATPAPIATPSPDPTAGQTGAAIVVRAGDPAAAFAEAQQRNADQAAEVGGEVVETDYNGTTIESAPGSEDGETGPTSIALVDDFLLIGAYAADLEPFIDTSAGTRPPLSEADAFVAAQGELSADFLLFAYTNGPAIRAALEEGAGSDEVDALTAQNLDMLNATFGLVVWADSPGFRIDSIAIAAEGAELPTPENFDTTFDERVPEDTLAFANGSDLGAMPGIDALALLLAQYVNGEEPGSPAPEGTDPETYAEQQFERAAEVLGADVRTGLFDLLTGEYGMAISVPNIAALTDPTSIFAIVASGVSDSATAAETVGALAQFGADAVAGATGATPEAEGAEGDEEATTEFTTREVDGSTIYVAEDTSTGFPIRAEAGVVGDELLLGLGDSIDAYLAGFDGSLADSPRYQEVMATLPAEHGASSYLDLVQTIALAQTLFALTEGATGDAATVEDADPACAAFDDQAEAQAAYDEDPGQIDLDQDFDGEACEDFFGGGEAEATPAPSFSDLDLSALIAFAQVQYTTDAGVGTSGILYIASEGDATPAATP</sequence>
<evidence type="ECO:0008006" key="2">
    <source>
        <dbReference type="Google" id="ProtNLM"/>
    </source>
</evidence>
<name>A0A6J4TZV9_9BACT</name>
<dbReference type="EMBL" id="CADCWG010000014">
    <property type="protein sequence ID" value="CAA9535176.1"/>
    <property type="molecule type" value="Genomic_DNA"/>
</dbReference>
<dbReference type="AlphaFoldDB" id="A0A6J4TZV9"/>
<dbReference type="Pfam" id="PF11832">
    <property type="entry name" value="DUF3352"/>
    <property type="match status" value="1"/>
</dbReference>
<gene>
    <name evidence="1" type="ORF">AVDCRST_MAG49-378</name>
</gene>